<dbReference type="EMBL" id="JACJHT010000001">
    <property type="protein sequence ID" value="MBA9038211.1"/>
    <property type="molecule type" value="Genomic_DNA"/>
</dbReference>
<organism evidence="1 2">
    <name type="scientific">Priestia aryabhattai</name>
    <name type="common">Bacillus aryabhattai</name>
    <dbReference type="NCBI Taxonomy" id="412384"/>
    <lineage>
        <taxon>Bacteria</taxon>
        <taxon>Bacillati</taxon>
        <taxon>Bacillota</taxon>
        <taxon>Bacilli</taxon>
        <taxon>Bacillales</taxon>
        <taxon>Bacillaceae</taxon>
        <taxon>Priestia</taxon>
    </lineage>
</organism>
<dbReference type="Proteomes" id="UP000543174">
    <property type="component" value="Unassembled WGS sequence"/>
</dbReference>
<name>A0A7W3N8C8_PRIAR</name>
<reference evidence="1" key="1">
    <citation type="submission" date="2020-08" db="EMBL/GenBank/DDBJ databases">
        <title>Functional genomics of gut bacteria from endangered species of beetles.</title>
        <authorList>
            <person name="Carlos-Shanley C."/>
        </authorList>
    </citation>
    <scope>NUCLEOTIDE SEQUENCE [LARGE SCALE GENOMIC DNA]</scope>
    <source>
        <strain evidence="1">S00060</strain>
    </source>
</reference>
<protein>
    <submittedName>
        <fullName evidence="1">Uncharacterized protein</fullName>
    </submittedName>
</protein>
<evidence type="ECO:0000313" key="1">
    <source>
        <dbReference type="EMBL" id="MBA9038211.1"/>
    </source>
</evidence>
<dbReference type="RefSeq" id="WP_182527441.1">
    <property type="nucleotide sequence ID" value="NZ_CP169254.1"/>
</dbReference>
<dbReference type="AlphaFoldDB" id="A0A7W3N8C8"/>
<accession>A0A7W3N8C8</accession>
<gene>
    <name evidence="1" type="ORF">HNP21_001300</name>
</gene>
<proteinExistence type="predicted"/>
<comment type="caution">
    <text evidence="1">The sequence shown here is derived from an EMBL/GenBank/DDBJ whole genome shotgun (WGS) entry which is preliminary data.</text>
</comment>
<keyword evidence="2" id="KW-1185">Reference proteome</keyword>
<sequence length="146" mass="17547">MKKYKKMLIAFKDPELNCFANKGDWLYIARKKDTKKGLFRLPRYIHFFASINGERMPSEFRVVKNIDTPITAMELAELDYKSRNKDIQLLTDETVKEYEWFLEKVNVHPEHTPMAVTWFEKILPKKERSLRLLLIKNKMKRLIKIL</sequence>
<evidence type="ECO:0000313" key="2">
    <source>
        <dbReference type="Proteomes" id="UP000543174"/>
    </source>
</evidence>